<evidence type="ECO:0000256" key="9">
    <source>
        <dbReference type="ARBA" id="ARBA00022842"/>
    </source>
</evidence>
<dbReference type="CDD" id="cd00775">
    <property type="entry name" value="LysRS_core"/>
    <property type="match status" value="1"/>
</dbReference>
<evidence type="ECO:0000256" key="5">
    <source>
        <dbReference type="ARBA" id="ARBA00022598"/>
    </source>
</evidence>
<evidence type="ECO:0000256" key="11">
    <source>
        <dbReference type="ARBA" id="ARBA00023146"/>
    </source>
</evidence>
<reference evidence="16" key="1">
    <citation type="journal article" date="2023" name="ISME J.">
        <title>Emergence of putative energy parasites within Clostridia revealed by genome analysis of a novel endosymbiotic clade.</title>
        <authorList>
            <person name="Takahashi K."/>
            <person name="Kuwahara H."/>
            <person name="Horikawa Y."/>
            <person name="Izawa K."/>
            <person name="Kato D."/>
            <person name="Inagaki T."/>
            <person name="Yuki M."/>
            <person name="Ohkuma M."/>
            <person name="Hongoh Y."/>
        </authorList>
    </citation>
    <scope>NUCLEOTIDE SEQUENCE</scope>
    <source>
        <strain evidence="16">RsTa-C01</strain>
    </source>
</reference>
<dbReference type="Pfam" id="PF00152">
    <property type="entry name" value="tRNA-synt_2"/>
    <property type="match status" value="1"/>
</dbReference>
<dbReference type="InterPro" id="IPR004364">
    <property type="entry name" value="Aa-tRNA-synt_II"/>
</dbReference>
<dbReference type="PROSITE" id="PS50862">
    <property type="entry name" value="AA_TRNA_LIGASE_II"/>
    <property type="match status" value="1"/>
</dbReference>
<evidence type="ECO:0000256" key="6">
    <source>
        <dbReference type="ARBA" id="ARBA00022723"/>
    </source>
</evidence>
<dbReference type="GO" id="GO:0004824">
    <property type="term" value="F:lysine-tRNA ligase activity"/>
    <property type="evidence" value="ECO:0007669"/>
    <property type="project" value="UniProtKB-UniRule"/>
</dbReference>
<dbReference type="PRINTS" id="PR00982">
    <property type="entry name" value="TRNASYNTHLYS"/>
</dbReference>
<dbReference type="GO" id="GO:0140096">
    <property type="term" value="F:catalytic activity, acting on a protein"/>
    <property type="evidence" value="ECO:0007669"/>
    <property type="project" value="UniProtKB-ARBA"/>
</dbReference>
<dbReference type="InterPro" id="IPR004365">
    <property type="entry name" value="NA-bd_OB_tRNA"/>
</dbReference>
<evidence type="ECO:0000259" key="15">
    <source>
        <dbReference type="PROSITE" id="PS50862"/>
    </source>
</evidence>
<keyword evidence="7 13" id="KW-0547">Nucleotide-binding</keyword>
<feature type="binding site" evidence="13">
    <location>
        <position position="408"/>
    </location>
    <ligand>
        <name>Mg(2+)</name>
        <dbReference type="ChEBI" id="CHEBI:18420"/>
        <label>1</label>
    </ligand>
</feature>
<dbReference type="EC" id="6.1.1.6" evidence="13"/>
<comment type="catalytic activity">
    <reaction evidence="12 13 14">
        <text>tRNA(Lys) + L-lysine + ATP = L-lysyl-tRNA(Lys) + AMP + diphosphate</text>
        <dbReference type="Rhea" id="RHEA:20792"/>
        <dbReference type="Rhea" id="RHEA-COMP:9696"/>
        <dbReference type="Rhea" id="RHEA-COMP:9697"/>
        <dbReference type="ChEBI" id="CHEBI:30616"/>
        <dbReference type="ChEBI" id="CHEBI:32551"/>
        <dbReference type="ChEBI" id="CHEBI:33019"/>
        <dbReference type="ChEBI" id="CHEBI:78442"/>
        <dbReference type="ChEBI" id="CHEBI:78529"/>
        <dbReference type="ChEBI" id="CHEBI:456215"/>
        <dbReference type="EC" id="6.1.1.6"/>
    </reaction>
</comment>
<dbReference type="SUPFAM" id="SSF50249">
    <property type="entry name" value="Nucleic acid-binding proteins"/>
    <property type="match status" value="1"/>
</dbReference>
<dbReference type="NCBIfam" id="NF001756">
    <property type="entry name" value="PRK00484.1"/>
    <property type="match status" value="1"/>
</dbReference>
<dbReference type="InterPro" id="IPR012340">
    <property type="entry name" value="NA-bd_OB-fold"/>
</dbReference>
<dbReference type="KEGG" id="ptrh:RsTaC01_0306"/>
<dbReference type="InterPro" id="IPR018149">
    <property type="entry name" value="Lys-tRNA-synth_II_C"/>
</dbReference>
<evidence type="ECO:0000256" key="13">
    <source>
        <dbReference type="HAMAP-Rule" id="MF_00252"/>
    </source>
</evidence>
<dbReference type="CDD" id="cd04322">
    <property type="entry name" value="LysRS_N"/>
    <property type="match status" value="1"/>
</dbReference>
<organism evidence="16">
    <name type="scientific">Candidatus Paraimprobicoccus trichonymphae</name>
    <dbReference type="NCBI Taxonomy" id="3033793"/>
    <lineage>
        <taxon>Bacteria</taxon>
        <taxon>Bacillati</taxon>
        <taxon>Bacillota</taxon>
        <taxon>Clostridia</taxon>
        <taxon>Candidatus Paraimprobicoccus</taxon>
    </lineage>
</organism>
<dbReference type="PANTHER" id="PTHR42918:SF15">
    <property type="entry name" value="LYSINE--TRNA LIGASE, CHLOROPLASTIC_MITOCHONDRIAL"/>
    <property type="match status" value="1"/>
</dbReference>
<dbReference type="PIRSF" id="PIRSF039101">
    <property type="entry name" value="LysRS2"/>
    <property type="match status" value="1"/>
</dbReference>
<dbReference type="GO" id="GO:0000287">
    <property type="term" value="F:magnesium ion binding"/>
    <property type="evidence" value="ECO:0007669"/>
    <property type="project" value="UniProtKB-UniRule"/>
</dbReference>
<dbReference type="InterPro" id="IPR006195">
    <property type="entry name" value="aa-tRNA-synth_II"/>
</dbReference>
<comment type="subcellular location">
    <subcellularLocation>
        <location evidence="1 13">Cytoplasm</location>
    </subcellularLocation>
</comment>
<comment type="cofactor">
    <cofactor evidence="13 14">
        <name>Mg(2+)</name>
        <dbReference type="ChEBI" id="CHEBI:18420"/>
    </cofactor>
    <text evidence="13 14">Binds 3 Mg(2+) ions per subunit.</text>
</comment>
<name>A0AA48KZR8_9FIRM</name>
<sequence length="491" mass="57046">MSENESELLKVKREKFENLKTNGKNPFEITSFCKDSDIEDIKSNFDIFENKIVNFAGRMIGWRDMGKASFFDLRDKTGNIQIYLKSNDIGLDLYTEIKENWDIGDIIGVKGFIFKTKKGEISVHSQKLTLLSKSFLSLPEKFHGLKDTDTRYRQRYVDLIVNPEIKDVFIKRSLIIKTIREYLDNLGYTEVETPMLNLIAGGAAAKPFVTHHNSLNLDLYLRIAPELYLKRLIVGGMEKVYEIGRQFRNEGMSVKHNPEFTTMELYEAYADYQKMMDITENIIRNCALKVCKTEKIFYQDFEEIDLGKKFERLSMIDAVKKYTNIDFSKFVGNKSKAFEIAENLNIKIEEIDEWGDILNKVFEEKVEENLIQPTFIYDYPVEVSPLTKKKKSFPELTERFELFITKREISNAYSELNDPVDQRERFNHQIKLRESGNQEANLMDEDFITAIEYGMPPTGGLGIGIDRLVMFLTNSASIRDVIIFPTMKPKV</sequence>
<keyword evidence="6 13" id="KW-0479">Metal-binding</keyword>
<dbReference type="Proteomes" id="UP001335720">
    <property type="component" value="Chromosome"/>
</dbReference>
<dbReference type="Pfam" id="PF01336">
    <property type="entry name" value="tRNA_anti-codon"/>
    <property type="match status" value="1"/>
</dbReference>
<dbReference type="GO" id="GO:0005524">
    <property type="term" value="F:ATP binding"/>
    <property type="evidence" value="ECO:0007669"/>
    <property type="project" value="UniProtKB-UniRule"/>
</dbReference>
<protein>
    <recommendedName>
        <fullName evidence="13">Lysine--tRNA ligase</fullName>
        <ecNumber evidence="13">6.1.1.6</ecNumber>
    </recommendedName>
    <alternativeName>
        <fullName evidence="13">Lysyl-tRNA synthetase</fullName>
        <shortName evidence="13">LysRS</shortName>
    </alternativeName>
</protein>
<dbReference type="FunFam" id="3.30.930.10:FF:000001">
    <property type="entry name" value="Lysine--tRNA ligase"/>
    <property type="match status" value="1"/>
</dbReference>
<keyword evidence="4 13" id="KW-0963">Cytoplasm</keyword>
<feature type="binding site" evidence="13">
    <location>
        <position position="401"/>
    </location>
    <ligand>
        <name>Mg(2+)</name>
        <dbReference type="ChEBI" id="CHEBI:18420"/>
        <label>1</label>
    </ligand>
</feature>
<dbReference type="GO" id="GO:0006430">
    <property type="term" value="P:lysyl-tRNA aminoacylation"/>
    <property type="evidence" value="ECO:0007669"/>
    <property type="project" value="UniProtKB-UniRule"/>
</dbReference>
<evidence type="ECO:0000256" key="7">
    <source>
        <dbReference type="ARBA" id="ARBA00022741"/>
    </source>
</evidence>
<comment type="similarity">
    <text evidence="2 13">Belongs to the class-II aminoacyl-tRNA synthetase family.</text>
</comment>
<evidence type="ECO:0000256" key="4">
    <source>
        <dbReference type="ARBA" id="ARBA00022490"/>
    </source>
</evidence>
<keyword evidence="10 13" id="KW-0648">Protein biosynthesis</keyword>
<dbReference type="GO" id="GO:0005829">
    <property type="term" value="C:cytosol"/>
    <property type="evidence" value="ECO:0007669"/>
    <property type="project" value="TreeGrafter"/>
</dbReference>
<dbReference type="GO" id="GO:0016740">
    <property type="term" value="F:transferase activity"/>
    <property type="evidence" value="ECO:0007669"/>
    <property type="project" value="UniProtKB-ARBA"/>
</dbReference>
<dbReference type="HAMAP" id="MF_00252">
    <property type="entry name" value="Lys_tRNA_synth_class2"/>
    <property type="match status" value="1"/>
</dbReference>
<dbReference type="InterPro" id="IPR034762">
    <property type="entry name" value="Lys-tRNA-ligase_II_bac/euk"/>
</dbReference>
<dbReference type="PANTHER" id="PTHR42918">
    <property type="entry name" value="LYSYL-TRNA SYNTHETASE"/>
    <property type="match status" value="1"/>
</dbReference>
<comment type="subunit">
    <text evidence="3 13">Homodimer.</text>
</comment>
<evidence type="ECO:0000256" key="2">
    <source>
        <dbReference type="ARBA" id="ARBA00008226"/>
    </source>
</evidence>
<dbReference type="NCBIfam" id="TIGR00499">
    <property type="entry name" value="lysS_bact"/>
    <property type="match status" value="1"/>
</dbReference>
<dbReference type="Gene3D" id="2.40.50.140">
    <property type="entry name" value="Nucleic acid-binding proteins"/>
    <property type="match status" value="1"/>
</dbReference>
<accession>A0AA48KZR8</accession>
<keyword evidence="8 13" id="KW-0067">ATP-binding</keyword>
<dbReference type="GO" id="GO:0000049">
    <property type="term" value="F:tRNA binding"/>
    <property type="evidence" value="ECO:0007669"/>
    <property type="project" value="TreeGrafter"/>
</dbReference>
<evidence type="ECO:0000313" key="16">
    <source>
        <dbReference type="EMBL" id="BED92549.1"/>
    </source>
</evidence>
<feature type="binding site" evidence="13">
    <location>
        <position position="408"/>
    </location>
    <ligand>
        <name>Mg(2+)</name>
        <dbReference type="ChEBI" id="CHEBI:18420"/>
        <label>2</label>
    </ligand>
</feature>
<proteinExistence type="inferred from homology"/>
<evidence type="ECO:0000256" key="12">
    <source>
        <dbReference type="ARBA" id="ARBA00048573"/>
    </source>
</evidence>
<evidence type="ECO:0000256" key="10">
    <source>
        <dbReference type="ARBA" id="ARBA00022917"/>
    </source>
</evidence>
<evidence type="ECO:0000256" key="3">
    <source>
        <dbReference type="ARBA" id="ARBA00011738"/>
    </source>
</evidence>
<dbReference type="InterPro" id="IPR045864">
    <property type="entry name" value="aa-tRNA-synth_II/BPL/LPL"/>
</dbReference>
<gene>
    <name evidence="13" type="primary">lysS</name>
    <name evidence="16" type="ORF">RsTaC01_0306</name>
</gene>
<dbReference type="InterPro" id="IPR002313">
    <property type="entry name" value="Lys-tRNA-ligase_II"/>
</dbReference>
<dbReference type="SUPFAM" id="SSF55681">
    <property type="entry name" value="Class II aaRS and biotin synthetases"/>
    <property type="match status" value="1"/>
</dbReference>
<evidence type="ECO:0000256" key="14">
    <source>
        <dbReference type="RuleBase" id="RU000336"/>
    </source>
</evidence>
<evidence type="ECO:0000256" key="8">
    <source>
        <dbReference type="ARBA" id="ARBA00022840"/>
    </source>
</evidence>
<dbReference type="InterPro" id="IPR044136">
    <property type="entry name" value="Lys-tRNA-ligase_II_N"/>
</dbReference>
<feature type="domain" description="Aminoacyl-transfer RNA synthetases class-II family profile" evidence="15">
    <location>
        <begin position="172"/>
        <end position="489"/>
    </location>
</feature>
<keyword evidence="5 13" id="KW-0436">Ligase</keyword>
<keyword evidence="9 13" id="KW-0460">Magnesium</keyword>
<keyword evidence="11 13" id="KW-0030">Aminoacyl-tRNA synthetase</keyword>
<dbReference type="AlphaFoldDB" id="A0AA48KZR8"/>
<evidence type="ECO:0000256" key="1">
    <source>
        <dbReference type="ARBA" id="ARBA00004496"/>
    </source>
</evidence>
<dbReference type="EMBL" id="AP027925">
    <property type="protein sequence ID" value="BED92549.1"/>
    <property type="molecule type" value="Genomic_DNA"/>
</dbReference>
<dbReference type="Gene3D" id="3.30.930.10">
    <property type="entry name" value="Bira Bifunctional Protein, Domain 2"/>
    <property type="match status" value="1"/>
</dbReference>